<evidence type="ECO:0000313" key="2">
    <source>
        <dbReference type="EMBL" id="QJA44777.1"/>
    </source>
</evidence>
<dbReference type="EMBL" id="MT144608">
    <property type="protein sequence ID" value="QJH94924.1"/>
    <property type="molecule type" value="Genomic_DNA"/>
</dbReference>
<dbReference type="AlphaFoldDB" id="A0A6H1ZBM6"/>
<evidence type="ECO:0000256" key="1">
    <source>
        <dbReference type="SAM" id="MobiDB-lite"/>
    </source>
</evidence>
<protein>
    <submittedName>
        <fullName evidence="2">Uncharacterized protein</fullName>
    </submittedName>
</protein>
<accession>A0A6H1ZBM6</accession>
<evidence type="ECO:0000313" key="3">
    <source>
        <dbReference type="EMBL" id="QJH94924.1"/>
    </source>
</evidence>
<feature type="compositionally biased region" description="Basic and acidic residues" evidence="1">
    <location>
        <begin position="189"/>
        <end position="205"/>
    </location>
</feature>
<gene>
    <name evidence="2" type="ORF">TM448A00147_0036</name>
    <name evidence="3" type="ORF">TM448B00305_0045</name>
</gene>
<feature type="region of interest" description="Disordered" evidence="1">
    <location>
        <begin position="187"/>
        <end position="219"/>
    </location>
</feature>
<dbReference type="EMBL" id="MT143980">
    <property type="protein sequence ID" value="QJA44777.1"/>
    <property type="molecule type" value="Genomic_DNA"/>
</dbReference>
<reference evidence="2" key="1">
    <citation type="submission" date="2020-03" db="EMBL/GenBank/DDBJ databases">
        <title>The deep terrestrial virosphere.</title>
        <authorList>
            <person name="Holmfeldt K."/>
            <person name="Nilsson E."/>
            <person name="Simone D."/>
            <person name="Lopez-Fernandez M."/>
            <person name="Wu X."/>
            <person name="de Brujin I."/>
            <person name="Lundin D."/>
            <person name="Andersson A."/>
            <person name="Bertilsson S."/>
            <person name="Dopson M."/>
        </authorList>
    </citation>
    <scope>NUCLEOTIDE SEQUENCE</scope>
    <source>
        <strain evidence="2">TM448A00147</strain>
        <strain evidence="3">TM448B00305</strain>
    </source>
</reference>
<organism evidence="2">
    <name type="scientific">viral metagenome</name>
    <dbReference type="NCBI Taxonomy" id="1070528"/>
    <lineage>
        <taxon>unclassified sequences</taxon>
        <taxon>metagenomes</taxon>
        <taxon>organismal metagenomes</taxon>
    </lineage>
</organism>
<proteinExistence type="predicted"/>
<name>A0A6H1ZBM6_9ZZZZ</name>
<sequence>MTYPETLRANFGPAMEAAEWAGDSAALTKYYQDQMGPSEALTDLYNREMLQGPGVPGRSRASAYGPVSYNEENLGLDRALAAAASTKADPVARYLRNRPTINEAMEDIAMPRKESVRALRGMYGTADMPARRTHDYIRETSPFAGPDQTVTAGYREPKLTKALQGEERLRASRADLNEMLAEELAAPAAEHREDWTPINDSDLRPHSTGKGTRVDPAAGETMRQQAARRSLYGGPPAVVDPLEAVNLTPRGMDDRTAWQLGPGHSGGVMPMPDPRYEAWQSDAERANRVLEETAYRGATDVYGLPVSRRVYADTRVPLRAVDTMAGPVASMGEQVERDLEWERFNRR</sequence>